<dbReference type="Pfam" id="PF20146">
    <property type="entry name" value="NRF"/>
    <property type="match status" value="1"/>
</dbReference>
<dbReference type="PANTHER" id="PTHR11161">
    <property type="entry name" value="O-ACYLTRANSFERASE"/>
    <property type="match status" value="1"/>
</dbReference>
<feature type="transmembrane region" description="Helical" evidence="1">
    <location>
        <begin position="597"/>
        <end position="619"/>
    </location>
</feature>
<keyword evidence="5" id="KW-1185">Reference proteome</keyword>
<name>A0A8J2WH58_9CRUS</name>
<evidence type="ECO:0000256" key="2">
    <source>
        <dbReference type="SAM" id="SignalP"/>
    </source>
</evidence>
<evidence type="ECO:0000313" key="4">
    <source>
        <dbReference type="EMBL" id="CAH0101428.1"/>
    </source>
</evidence>
<feature type="transmembrane region" description="Helical" evidence="1">
    <location>
        <begin position="342"/>
        <end position="361"/>
    </location>
</feature>
<feature type="chain" id="PRO_5035149056" description="Nose resistant-to-fluoxetine protein N-terminal domain-containing protein" evidence="2">
    <location>
        <begin position="25"/>
        <end position="716"/>
    </location>
</feature>
<feature type="transmembrane region" description="Helical" evidence="1">
    <location>
        <begin position="230"/>
        <end position="248"/>
    </location>
</feature>
<feature type="transmembrane region" description="Helical" evidence="1">
    <location>
        <begin position="382"/>
        <end position="403"/>
    </location>
</feature>
<dbReference type="PANTHER" id="PTHR11161:SF0">
    <property type="entry name" value="O-ACYLTRANSFERASE LIKE PROTEIN"/>
    <property type="match status" value="1"/>
</dbReference>
<evidence type="ECO:0000259" key="3">
    <source>
        <dbReference type="SMART" id="SM00703"/>
    </source>
</evidence>
<gene>
    <name evidence="4" type="ORF">DGAL_LOCUS3760</name>
</gene>
<keyword evidence="2" id="KW-0732">Signal</keyword>
<feature type="transmembrane region" description="Helical" evidence="1">
    <location>
        <begin position="482"/>
        <end position="507"/>
    </location>
</feature>
<proteinExistence type="predicted"/>
<protein>
    <recommendedName>
        <fullName evidence="3">Nose resistant-to-fluoxetine protein N-terminal domain-containing protein</fullName>
    </recommendedName>
</protein>
<comment type="caution">
    <text evidence="4">The sequence shown here is derived from an EMBL/GenBank/DDBJ whole genome shotgun (WGS) entry which is preliminary data.</text>
</comment>
<organism evidence="4 5">
    <name type="scientific">Daphnia galeata</name>
    <dbReference type="NCBI Taxonomy" id="27404"/>
    <lineage>
        <taxon>Eukaryota</taxon>
        <taxon>Metazoa</taxon>
        <taxon>Ecdysozoa</taxon>
        <taxon>Arthropoda</taxon>
        <taxon>Crustacea</taxon>
        <taxon>Branchiopoda</taxon>
        <taxon>Diplostraca</taxon>
        <taxon>Cladocera</taxon>
        <taxon>Anomopoda</taxon>
        <taxon>Daphniidae</taxon>
        <taxon>Daphnia</taxon>
    </lineage>
</organism>
<feature type="transmembrane region" description="Helical" evidence="1">
    <location>
        <begin position="631"/>
        <end position="654"/>
    </location>
</feature>
<reference evidence="4" key="1">
    <citation type="submission" date="2021-11" db="EMBL/GenBank/DDBJ databases">
        <authorList>
            <person name="Schell T."/>
        </authorList>
    </citation>
    <scope>NUCLEOTIDE SEQUENCE</scope>
    <source>
        <strain evidence="4">M5</strain>
    </source>
</reference>
<dbReference type="GO" id="GO:0016747">
    <property type="term" value="F:acyltransferase activity, transferring groups other than amino-acyl groups"/>
    <property type="evidence" value="ECO:0007669"/>
    <property type="project" value="InterPro"/>
</dbReference>
<keyword evidence="1" id="KW-0812">Transmembrane</keyword>
<evidence type="ECO:0000313" key="5">
    <source>
        <dbReference type="Proteomes" id="UP000789390"/>
    </source>
</evidence>
<accession>A0A8J2WH58</accession>
<dbReference type="InterPro" id="IPR006621">
    <property type="entry name" value="Nose-resist-to-fluoxetine_N"/>
</dbReference>
<feature type="signal peptide" evidence="2">
    <location>
        <begin position="1"/>
        <end position="24"/>
    </location>
</feature>
<feature type="transmembrane region" description="Helical" evidence="1">
    <location>
        <begin position="300"/>
        <end position="322"/>
    </location>
</feature>
<feature type="transmembrane region" description="Helical" evidence="1">
    <location>
        <begin position="556"/>
        <end position="577"/>
    </location>
</feature>
<feature type="transmembrane region" description="Helical" evidence="1">
    <location>
        <begin position="450"/>
        <end position="470"/>
    </location>
</feature>
<feature type="transmembrane region" description="Helical" evidence="1">
    <location>
        <begin position="666"/>
        <end position="690"/>
    </location>
</feature>
<dbReference type="Pfam" id="PF01757">
    <property type="entry name" value="Acyl_transf_3"/>
    <property type="match status" value="1"/>
</dbReference>
<feature type="transmembrane region" description="Helical" evidence="1">
    <location>
        <begin position="527"/>
        <end position="544"/>
    </location>
</feature>
<dbReference type="InterPro" id="IPR002656">
    <property type="entry name" value="Acyl_transf_3_dom"/>
</dbReference>
<evidence type="ECO:0000256" key="1">
    <source>
        <dbReference type="SAM" id="Phobius"/>
    </source>
</evidence>
<sequence length="716" mass="81959">MATSLPVLVSLVVSFIVCVPNTYAFTSIPLSQNEMNQRFNIEEWRMKSSVPTASSSSVSEKCLQNTREYLSALHHRLPWAVKMYESSGRLVEDLIHIEGSDNVHHESGLFDECLSVESHGINFQGKYCTVFFGLKHKENDDGSTPLDWDDSEEEEINENMSNFQKPSVGFCLPSTCSAGDLRSAVAQLVAAGHRIINEKNFSIVAMSNEKYCYTLEKIHARSTTFDNPTLIVLSVFCLLVVIVSAATVHDAWIHNELSNCPKSFSIQLLHCFSAKKNCKTLFSTEDDAEDSLACLHGVRILTTCWIVLIHFAGACTFLRLSYNKPMVLTNSLRLELQFVSNGLFGVDTFFLLSGLLVSFTQMRQLDQNKGFFNLKRFYVRRYIRLTPVYAAILAFLATIWPHIGTGPDWNFVQRISKSVRENFWAQIMYINNYVNPHKFTSPAYAFAESWYLACDMQMFWISPLFIYPLWRWKRAGLIWSAFSLLVFLGCSATVFIVHNLPATIVWLRPSELTRIDEYAQWHYMETFARMPPYMIGIHFGWLLHKTKDKTIHINKYLVATGWIAAAILGSAVTYGMFPYLDETLVPVINPWIRVSYGALHHSAWAITVGWIIFACTHGYGGFIHRFLSWKLFLPFSRMSYAVYLVHFNFMRVYISHLRKPFYFTELIFGTTYLGILVISFFISFVISVVVEMPFLNSDKLLFPSSSSKALESKRQI</sequence>
<feature type="domain" description="Nose resistant-to-fluoxetine protein N-terminal" evidence="3">
    <location>
        <begin position="59"/>
        <end position="210"/>
    </location>
</feature>
<dbReference type="Proteomes" id="UP000789390">
    <property type="component" value="Unassembled WGS sequence"/>
</dbReference>
<keyword evidence="1" id="KW-1133">Transmembrane helix</keyword>
<dbReference type="EMBL" id="CAKKLH010000057">
    <property type="protein sequence ID" value="CAH0101428.1"/>
    <property type="molecule type" value="Genomic_DNA"/>
</dbReference>
<dbReference type="AlphaFoldDB" id="A0A8J2WH58"/>
<dbReference type="OrthoDB" id="10006435at2759"/>
<keyword evidence="1" id="KW-0472">Membrane</keyword>
<dbReference type="SMART" id="SM00703">
    <property type="entry name" value="NRF"/>
    <property type="match status" value="1"/>
</dbReference>
<dbReference type="InterPro" id="IPR052728">
    <property type="entry name" value="O2_lipid_transport_reg"/>
</dbReference>